<dbReference type="GeneID" id="8856684"/>
<protein>
    <submittedName>
        <fullName evidence="4">Predicted protein</fullName>
    </submittedName>
</protein>
<dbReference type="Pfam" id="PF12796">
    <property type="entry name" value="Ank_2"/>
    <property type="match status" value="1"/>
</dbReference>
<reference evidence="4 5" key="1">
    <citation type="journal article" date="2010" name="Cell">
        <title>The genome of Naegleria gruberi illuminates early eukaryotic versatility.</title>
        <authorList>
            <person name="Fritz-Laylin L.K."/>
            <person name="Prochnik S.E."/>
            <person name="Ginger M.L."/>
            <person name="Dacks J.B."/>
            <person name="Carpenter M.L."/>
            <person name="Field M.C."/>
            <person name="Kuo A."/>
            <person name="Paredez A."/>
            <person name="Chapman J."/>
            <person name="Pham J."/>
            <person name="Shu S."/>
            <person name="Neupane R."/>
            <person name="Cipriano M."/>
            <person name="Mancuso J."/>
            <person name="Tu H."/>
            <person name="Salamov A."/>
            <person name="Lindquist E."/>
            <person name="Shapiro H."/>
            <person name="Lucas S."/>
            <person name="Grigoriev I.V."/>
            <person name="Cande W.Z."/>
            <person name="Fulton C."/>
            <person name="Rokhsar D.S."/>
            <person name="Dawson S.C."/>
        </authorList>
    </citation>
    <scope>NUCLEOTIDE SEQUENCE [LARGE SCALE GENOMIC DNA]</scope>
    <source>
        <strain evidence="4 5">NEG-M</strain>
    </source>
</reference>
<feature type="repeat" description="ANK" evidence="3">
    <location>
        <begin position="51"/>
        <end position="73"/>
    </location>
</feature>
<name>D2W166_NAEGR</name>
<sequence>MSSDQVYEDSLTPEQSRTLRYFSAAKRGQVLEIQELLQEDPKFNTGALDEFGNNALHWAAGAGHLDCVKFLVETVKLSIDAINKQGDTPLHKATWRGALDVVKYLVEKDAKLDVVNGQKKRPVDLAHHLEVKSYLQSYEGGDDEDDEDDEDEDE</sequence>
<organism evidence="5">
    <name type="scientific">Naegleria gruberi</name>
    <name type="common">Amoeba</name>
    <dbReference type="NCBI Taxonomy" id="5762"/>
    <lineage>
        <taxon>Eukaryota</taxon>
        <taxon>Discoba</taxon>
        <taxon>Heterolobosea</taxon>
        <taxon>Tetramitia</taxon>
        <taxon>Eutetramitia</taxon>
        <taxon>Vahlkampfiidae</taxon>
        <taxon>Naegleria</taxon>
    </lineage>
</organism>
<dbReference type="PANTHER" id="PTHR24171:SF8">
    <property type="entry name" value="BRCA1-ASSOCIATED RING DOMAIN PROTEIN 1"/>
    <property type="match status" value="1"/>
</dbReference>
<keyword evidence="1" id="KW-0677">Repeat</keyword>
<keyword evidence="2 3" id="KW-0040">ANK repeat</keyword>
<dbReference type="OrthoDB" id="341259at2759"/>
<keyword evidence="5" id="KW-1185">Reference proteome</keyword>
<gene>
    <name evidence="4" type="ORF">NAEGRDRAFT_75106</name>
</gene>
<dbReference type="InterPro" id="IPR036770">
    <property type="entry name" value="Ankyrin_rpt-contain_sf"/>
</dbReference>
<dbReference type="VEuPathDB" id="AmoebaDB:NAEGRDRAFT_75106"/>
<dbReference type="PROSITE" id="PS50088">
    <property type="entry name" value="ANK_REPEAT"/>
    <property type="match status" value="2"/>
</dbReference>
<dbReference type="GO" id="GO:0085020">
    <property type="term" value="P:protein K6-linked ubiquitination"/>
    <property type="evidence" value="ECO:0007669"/>
    <property type="project" value="TreeGrafter"/>
</dbReference>
<dbReference type="RefSeq" id="XP_002669871.1">
    <property type="nucleotide sequence ID" value="XM_002669825.1"/>
</dbReference>
<dbReference type="STRING" id="5762.D2W166"/>
<dbReference type="SMART" id="SM00248">
    <property type="entry name" value="ANK"/>
    <property type="match status" value="2"/>
</dbReference>
<dbReference type="AlphaFoldDB" id="D2W166"/>
<dbReference type="EMBL" id="GG738921">
    <property type="protein sequence ID" value="EFC37127.1"/>
    <property type="molecule type" value="Genomic_DNA"/>
</dbReference>
<feature type="repeat" description="ANK" evidence="3">
    <location>
        <begin position="85"/>
        <end position="117"/>
    </location>
</feature>
<accession>D2W166</accession>
<dbReference type="PROSITE" id="PS50297">
    <property type="entry name" value="ANK_REP_REGION"/>
    <property type="match status" value="2"/>
</dbReference>
<proteinExistence type="predicted"/>
<evidence type="ECO:0000313" key="4">
    <source>
        <dbReference type="EMBL" id="EFC37127.1"/>
    </source>
</evidence>
<dbReference type="OMA" id="SFEDAWF"/>
<dbReference type="PANTHER" id="PTHR24171">
    <property type="entry name" value="ANKYRIN REPEAT DOMAIN-CONTAINING PROTEIN 39-RELATED"/>
    <property type="match status" value="1"/>
</dbReference>
<evidence type="ECO:0000313" key="5">
    <source>
        <dbReference type="Proteomes" id="UP000006671"/>
    </source>
</evidence>
<evidence type="ECO:0000256" key="1">
    <source>
        <dbReference type="ARBA" id="ARBA00022737"/>
    </source>
</evidence>
<dbReference type="SUPFAM" id="SSF48403">
    <property type="entry name" value="Ankyrin repeat"/>
    <property type="match status" value="1"/>
</dbReference>
<dbReference type="KEGG" id="ngr:NAEGRDRAFT_75106"/>
<dbReference type="Gene3D" id="1.25.40.20">
    <property type="entry name" value="Ankyrin repeat-containing domain"/>
    <property type="match status" value="1"/>
</dbReference>
<dbReference type="GO" id="GO:0004842">
    <property type="term" value="F:ubiquitin-protein transferase activity"/>
    <property type="evidence" value="ECO:0007669"/>
    <property type="project" value="TreeGrafter"/>
</dbReference>
<evidence type="ECO:0000256" key="3">
    <source>
        <dbReference type="PROSITE-ProRule" id="PRU00023"/>
    </source>
</evidence>
<dbReference type="InParanoid" id="D2W166"/>
<evidence type="ECO:0000256" key="2">
    <source>
        <dbReference type="ARBA" id="ARBA00023043"/>
    </source>
</evidence>
<dbReference type="Proteomes" id="UP000006671">
    <property type="component" value="Unassembled WGS sequence"/>
</dbReference>
<dbReference type="InterPro" id="IPR002110">
    <property type="entry name" value="Ankyrin_rpt"/>
</dbReference>